<dbReference type="GO" id="GO:0062129">
    <property type="term" value="C:chitin-based extracellular matrix"/>
    <property type="evidence" value="ECO:0007669"/>
    <property type="project" value="TreeGrafter"/>
</dbReference>
<dbReference type="GO" id="GO:0008010">
    <property type="term" value="F:structural constituent of chitin-based larval cuticle"/>
    <property type="evidence" value="ECO:0007669"/>
    <property type="project" value="TreeGrafter"/>
</dbReference>
<sequence>MVSKISVAVFAFVCLLGLCLAEDTSIVSEDKEMNVDGSYKFNYEQSDGQKREEMAELKASAADPDVQAISVSGSYEYTDNDGKRYLVTYTADENGYRPMVKQL</sequence>
<dbReference type="VEuPathDB" id="VectorBase:AMEC009934"/>
<accession>A0A182TX73</accession>
<dbReference type="Pfam" id="PF00379">
    <property type="entry name" value="Chitin_bind_4"/>
    <property type="match status" value="1"/>
</dbReference>
<reference evidence="4" key="2">
    <citation type="submission" date="2020-05" db="UniProtKB">
        <authorList>
            <consortium name="EnsemblMetazoa"/>
        </authorList>
    </citation>
    <scope>IDENTIFICATION</scope>
    <source>
        <strain evidence="4">CM1001059</strain>
    </source>
</reference>
<feature type="signal peptide" evidence="3">
    <location>
        <begin position="1"/>
        <end position="21"/>
    </location>
</feature>
<dbReference type="InterPro" id="IPR000618">
    <property type="entry name" value="Insect_cuticle"/>
</dbReference>
<name>A0A182TX73_9DIPT</name>
<proteinExistence type="predicted"/>
<protein>
    <submittedName>
        <fullName evidence="4">Uncharacterized protein</fullName>
    </submittedName>
</protein>
<keyword evidence="3" id="KW-0732">Signal</keyword>
<keyword evidence="1 2" id="KW-0193">Cuticle</keyword>
<organism evidence="4 5">
    <name type="scientific">Anopheles melas</name>
    <dbReference type="NCBI Taxonomy" id="34690"/>
    <lineage>
        <taxon>Eukaryota</taxon>
        <taxon>Metazoa</taxon>
        <taxon>Ecdysozoa</taxon>
        <taxon>Arthropoda</taxon>
        <taxon>Hexapoda</taxon>
        <taxon>Insecta</taxon>
        <taxon>Pterygota</taxon>
        <taxon>Neoptera</taxon>
        <taxon>Endopterygota</taxon>
        <taxon>Diptera</taxon>
        <taxon>Nematocera</taxon>
        <taxon>Culicoidea</taxon>
        <taxon>Culicidae</taxon>
        <taxon>Anophelinae</taxon>
        <taxon>Anopheles</taxon>
    </lineage>
</organism>
<dbReference type="AlphaFoldDB" id="A0A182TX73"/>
<dbReference type="Proteomes" id="UP000075902">
    <property type="component" value="Unassembled WGS sequence"/>
</dbReference>
<feature type="chain" id="PRO_5008137436" evidence="3">
    <location>
        <begin position="22"/>
        <end position="103"/>
    </location>
</feature>
<keyword evidence="5" id="KW-1185">Reference proteome</keyword>
<evidence type="ECO:0000313" key="5">
    <source>
        <dbReference type="Proteomes" id="UP000075902"/>
    </source>
</evidence>
<dbReference type="InterPro" id="IPR050468">
    <property type="entry name" value="Cuticle_Struct_Prot"/>
</dbReference>
<dbReference type="InterPro" id="IPR031311">
    <property type="entry name" value="CHIT_BIND_RR_consensus"/>
</dbReference>
<evidence type="ECO:0000256" key="1">
    <source>
        <dbReference type="ARBA" id="ARBA00022460"/>
    </source>
</evidence>
<dbReference type="STRING" id="34690.A0A182TX73"/>
<reference evidence="5" key="1">
    <citation type="submission" date="2014-01" db="EMBL/GenBank/DDBJ databases">
        <title>The Genome Sequence of Anopheles melas CM1001059_A (V2).</title>
        <authorList>
            <consortium name="The Broad Institute Genomics Platform"/>
            <person name="Neafsey D.E."/>
            <person name="Besansky N."/>
            <person name="Howell P."/>
            <person name="Walton C."/>
            <person name="Young S.K."/>
            <person name="Zeng Q."/>
            <person name="Gargeya S."/>
            <person name="Fitzgerald M."/>
            <person name="Haas B."/>
            <person name="Abouelleil A."/>
            <person name="Allen A.W."/>
            <person name="Alvarado L."/>
            <person name="Arachchi H.M."/>
            <person name="Berlin A.M."/>
            <person name="Chapman S.B."/>
            <person name="Gainer-Dewar J."/>
            <person name="Goldberg J."/>
            <person name="Griggs A."/>
            <person name="Gujja S."/>
            <person name="Hansen M."/>
            <person name="Howarth C."/>
            <person name="Imamovic A."/>
            <person name="Ireland A."/>
            <person name="Larimer J."/>
            <person name="McCowan C."/>
            <person name="Murphy C."/>
            <person name="Pearson M."/>
            <person name="Poon T.W."/>
            <person name="Priest M."/>
            <person name="Roberts A."/>
            <person name="Saif S."/>
            <person name="Shea T."/>
            <person name="Sisk P."/>
            <person name="Sykes S."/>
            <person name="Wortman J."/>
            <person name="Nusbaum C."/>
            <person name="Birren B."/>
        </authorList>
    </citation>
    <scope>NUCLEOTIDE SEQUENCE [LARGE SCALE GENOMIC DNA]</scope>
    <source>
        <strain evidence="5">CM1001059</strain>
    </source>
</reference>
<dbReference type="EnsemblMetazoa" id="AMEC009934-RA">
    <property type="protein sequence ID" value="AMEC009934-PA"/>
    <property type="gene ID" value="AMEC009934"/>
</dbReference>
<dbReference type="PANTHER" id="PTHR10380:SF192">
    <property type="entry name" value="GEO02312P1"/>
    <property type="match status" value="1"/>
</dbReference>
<dbReference type="PRINTS" id="PR00947">
    <property type="entry name" value="CUTICLE"/>
</dbReference>
<dbReference type="PROSITE" id="PS00233">
    <property type="entry name" value="CHIT_BIND_RR_1"/>
    <property type="match status" value="1"/>
</dbReference>
<dbReference type="PANTHER" id="PTHR10380">
    <property type="entry name" value="CUTICLE PROTEIN"/>
    <property type="match status" value="1"/>
</dbReference>
<dbReference type="PROSITE" id="PS51155">
    <property type="entry name" value="CHIT_BIND_RR_2"/>
    <property type="match status" value="1"/>
</dbReference>
<evidence type="ECO:0000256" key="3">
    <source>
        <dbReference type="SAM" id="SignalP"/>
    </source>
</evidence>
<evidence type="ECO:0000313" key="4">
    <source>
        <dbReference type="EnsemblMetazoa" id="AMEC009934-PA"/>
    </source>
</evidence>
<evidence type="ECO:0000256" key="2">
    <source>
        <dbReference type="PROSITE-ProRule" id="PRU00497"/>
    </source>
</evidence>